<accession>A0ABI8AI60</accession>
<sequence length="716" mass="76861">MALSLLLALLWGGSQAQAPGFSLQVQSVVMVQEGLCVHVPCTLSYPRIGWTEDTPALGSWFVVGTDTNKGRPVATNKQDQEHGGSGGRFQLTGDPRNRSCSLLIRDAQAEDSAQYFFRVERGSYVRYNFVESPLYLEVTALTQKPDVYVPETLEAGRQATLICVFNWAFEECPAPTFSWMGAAVTTPGPGRKSSYFSVLSLTPRPQDHGTHLTCRVDFSRKGVSTETTVRLNITHVPKDLVISVSRAKASAPEPQGDSPHLEVQKGQFLQLVCASESQSPATLSWALEDRILSWSHPWTPGPLALVLTRVMPGDSGCYTCRAENGRGSQSLTLNLSVQYAPENLRVMALQANRTVLENLGNGTSLPALEGQSLRLLCVAHSNPPAQLSWALRGQTLGPSQPADPGILELPQIQTEHEGVLTCRAQNSLGSQHVSLLLSVVCPPRLLGPSCSWEGEALGCTCSSRARPAPTLRWRLGEGLLEGNHSDASLTVTSSSEGPWANSSLSLRGPLGSGLRLSCEARNAHGEQSAAVLLLPDKKGLLSKALGGGIFLGMGITTLLFLCLILVTKTLRKKQAQAGTPAHAGTPDQAGAPPQAGAPLKPKATRRSTILDYINVVPNPGPLARNRNGSQNRKAMPSSPSQASPPGAPSQECKKNQKELHAAPHTCPGPRSSTQASESESNQENLHYAALTFSGLRPWDTRESKDTGPEYEDIKFH</sequence>
<dbReference type="Pfam" id="PF13927">
    <property type="entry name" value="Ig_3"/>
    <property type="match status" value="1"/>
</dbReference>
<reference evidence="12" key="3">
    <citation type="submission" date="2025-09" db="UniProtKB">
        <authorList>
            <consortium name="Ensembl"/>
        </authorList>
    </citation>
    <scope>IDENTIFICATION</scope>
    <source>
        <strain evidence="12">breed Abyssinian</strain>
    </source>
</reference>
<name>A0ABI8AI60_FELCA</name>
<feature type="region of interest" description="Disordered" evidence="8">
    <location>
        <begin position="71"/>
        <end position="94"/>
    </location>
</feature>
<dbReference type="InterPro" id="IPR003598">
    <property type="entry name" value="Ig_sub2"/>
</dbReference>
<evidence type="ECO:0000256" key="1">
    <source>
        <dbReference type="ARBA" id="ARBA00004479"/>
    </source>
</evidence>
<keyword evidence="4" id="KW-0130">Cell adhesion</keyword>
<keyword evidence="13" id="KW-1185">Reference proteome</keyword>
<dbReference type="PANTHER" id="PTHR12035:SF115">
    <property type="entry name" value="SIALIC ACID-BINDING IG-LIKE LECTIN 10"/>
    <property type="match status" value="1"/>
</dbReference>
<evidence type="ECO:0000313" key="13">
    <source>
        <dbReference type="Proteomes" id="UP000823872"/>
    </source>
</evidence>
<dbReference type="PANTHER" id="PTHR12035">
    <property type="entry name" value="SIALIC ACID BINDING IMMUNOGLOBULIN-LIKE LECTIN"/>
    <property type="match status" value="1"/>
</dbReference>
<keyword evidence="6 9" id="KW-0472">Membrane</keyword>
<evidence type="ECO:0000256" key="5">
    <source>
        <dbReference type="ARBA" id="ARBA00022989"/>
    </source>
</evidence>
<comment type="subcellular location">
    <subcellularLocation>
        <location evidence="1">Membrane</location>
        <topology evidence="1">Single-pass type I membrane protein</topology>
    </subcellularLocation>
</comment>
<evidence type="ECO:0000256" key="10">
    <source>
        <dbReference type="SAM" id="SignalP"/>
    </source>
</evidence>
<dbReference type="Proteomes" id="UP000823872">
    <property type="component" value="Chromosome E2"/>
</dbReference>
<keyword evidence="2 9" id="KW-0812">Transmembrane</keyword>
<dbReference type="SUPFAM" id="SSF48726">
    <property type="entry name" value="Immunoglobulin"/>
    <property type="match status" value="5"/>
</dbReference>
<feature type="domain" description="Ig-like" evidence="11">
    <location>
        <begin position="252"/>
        <end position="336"/>
    </location>
</feature>
<keyword evidence="3" id="KW-0430">Lectin</keyword>
<dbReference type="InterPro" id="IPR007110">
    <property type="entry name" value="Ig-like_dom"/>
</dbReference>
<dbReference type="SMART" id="SM00409">
    <property type="entry name" value="IG"/>
    <property type="match status" value="4"/>
</dbReference>
<dbReference type="SMART" id="SM00408">
    <property type="entry name" value="IGc2"/>
    <property type="match status" value="2"/>
</dbReference>
<reference evidence="12" key="2">
    <citation type="submission" date="2025-08" db="UniProtKB">
        <authorList>
            <consortium name="Ensembl"/>
        </authorList>
    </citation>
    <scope>IDENTIFICATION</scope>
    <source>
        <strain evidence="12">breed Abyssinian</strain>
    </source>
</reference>
<feature type="compositionally biased region" description="Low complexity" evidence="8">
    <location>
        <begin position="636"/>
        <end position="650"/>
    </location>
</feature>
<gene>
    <name evidence="12" type="primary">SIGLEC10</name>
</gene>
<dbReference type="InterPro" id="IPR013106">
    <property type="entry name" value="Ig_V-set"/>
</dbReference>
<evidence type="ECO:0000256" key="3">
    <source>
        <dbReference type="ARBA" id="ARBA00022734"/>
    </source>
</evidence>
<dbReference type="InterPro" id="IPR036179">
    <property type="entry name" value="Ig-like_dom_sf"/>
</dbReference>
<evidence type="ECO:0000256" key="9">
    <source>
        <dbReference type="SAM" id="Phobius"/>
    </source>
</evidence>
<dbReference type="GeneTree" id="ENSGT01150000286907"/>
<feature type="compositionally biased region" description="Basic and acidic residues" evidence="8">
    <location>
        <begin position="651"/>
        <end position="661"/>
    </location>
</feature>
<feature type="region of interest" description="Disordered" evidence="8">
    <location>
        <begin position="577"/>
        <end position="716"/>
    </location>
</feature>
<dbReference type="InterPro" id="IPR013783">
    <property type="entry name" value="Ig-like_fold"/>
</dbReference>
<feature type="chain" id="PRO_5046964926" description="Ig-like domain-containing protein" evidence="10">
    <location>
        <begin position="17"/>
        <end position="716"/>
    </location>
</feature>
<protein>
    <recommendedName>
        <fullName evidence="11">Ig-like domain-containing protein</fullName>
    </recommendedName>
</protein>
<evidence type="ECO:0000313" key="12">
    <source>
        <dbReference type="Ensembl" id="ENSFCTP00005058969.1"/>
    </source>
</evidence>
<feature type="compositionally biased region" description="Polar residues" evidence="8">
    <location>
        <begin position="670"/>
        <end position="684"/>
    </location>
</feature>
<organism evidence="12 13">
    <name type="scientific">Felis catus</name>
    <name type="common">Cat</name>
    <name type="synonym">Felis silvestris catus</name>
    <dbReference type="NCBI Taxonomy" id="9685"/>
    <lineage>
        <taxon>Eukaryota</taxon>
        <taxon>Metazoa</taxon>
        <taxon>Chordata</taxon>
        <taxon>Craniata</taxon>
        <taxon>Vertebrata</taxon>
        <taxon>Euteleostomi</taxon>
        <taxon>Mammalia</taxon>
        <taxon>Eutheria</taxon>
        <taxon>Laurasiatheria</taxon>
        <taxon>Carnivora</taxon>
        <taxon>Feliformia</taxon>
        <taxon>Felidae</taxon>
        <taxon>Felinae</taxon>
        <taxon>Felis</taxon>
    </lineage>
</organism>
<reference evidence="12 13" key="1">
    <citation type="submission" date="2021-02" db="EMBL/GenBank/DDBJ databases">
        <title>Safari Cat Assemblies.</title>
        <authorList>
            <person name="Bredemeyer K.R."/>
            <person name="Murphy W.J."/>
        </authorList>
    </citation>
    <scope>NUCLEOTIDE SEQUENCE [LARGE SCALE GENOMIC DNA]</scope>
</reference>
<feature type="compositionally biased region" description="Basic and acidic residues" evidence="8">
    <location>
        <begin position="698"/>
        <end position="716"/>
    </location>
</feature>
<evidence type="ECO:0000256" key="4">
    <source>
        <dbReference type="ARBA" id="ARBA00022889"/>
    </source>
</evidence>
<dbReference type="Pfam" id="PF07686">
    <property type="entry name" value="V-set"/>
    <property type="match status" value="1"/>
</dbReference>
<evidence type="ECO:0000256" key="7">
    <source>
        <dbReference type="ARBA" id="ARBA00038361"/>
    </source>
</evidence>
<keyword evidence="5 9" id="KW-1133">Transmembrane helix</keyword>
<feature type="signal peptide" evidence="10">
    <location>
        <begin position="1"/>
        <end position="16"/>
    </location>
</feature>
<comment type="similarity">
    <text evidence="7">Belongs to the immunoglobulin superfamily. SIGLEC (sialic acid binding Ig-like lectin) family.</text>
</comment>
<feature type="compositionally biased region" description="Low complexity" evidence="8">
    <location>
        <begin position="586"/>
        <end position="601"/>
    </location>
</feature>
<dbReference type="Gene3D" id="2.60.40.10">
    <property type="entry name" value="Immunoglobulins"/>
    <property type="match status" value="5"/>
</dbReference>
<dbReference type="Ensembl" id="ENSFCTT00005087069.1">
    <property type="protein sequence ID" value="ENSFCTP00005058969.1"/>
    <property type="gene ID" value="ENSFCTG00005031300.1"/>
</dbReference>
<evidence type="ECO:0000256" key="6">
    <source>
        <dbReference type="ARBA" id="ARBA00023136"/>
    </source>
</evidence>
<dbReference type="InterPro" id="IPR051036">
    <property type="entry name" value="SIGLEC"/>
</dbReference>
<feature type="domain" description="Ig-like" evidence="11">
    <location>
        <begin position="341"/>
        <end position="438"/>
    </location>
</feature>
<keyword evidence="10" id="KW-0732">Signal</keyword>
<feature type="transmembrane region" description="Helical" evidence="9">
    <location>
        <begin position="544"/>
        <end position="566"/>
    </location>
</feature>
<dbReference type="InterPro" id="IPR003599">
    <property type="entry name" value="Ig_sub"/>
</dbReference>
<evidence type="ECO:0000256" key="8">
    <source>
        <dbReference type="SAM" id="MobiDB-lite"/>
    </source>
</evidence>
<dbReference type="Pfam" id="PF13895">
    <property type="entry name" value="Ig_2"/>
    <property type="match status" value="1"/>
</dbReference>
<proteinExistence type="inferred from homology"/>
<dbReference type="PROSITE" id="PS50835">
    <property type="entry name" value="IG_LIKE"/>
    <property type="match status" value="3"/>
</dbReference>
<evidence type="ECO:0000256" key="2">
    <source>
        <dbReference type="ARBA" id="ARBA00022692"/>
    </source>
</evidence>
<feature type="domain" description="Ig-like" evidence="11">
    <location>
        <begin position="145"/>
        <end position="230"/>
    </location>
</feature>
<evidence type="ECO:0000259" key="11">
    <source>
        <dbReference type="PROSITE" id="PS50835"/>
    </source>
</evidence>